<evidence type="ECO:0000313" key="2">
    <source>
        <dbReference type="Proteomes" id="UP000612456"/>
    </source>
</evidence>
<gene>
    <name evidence="1" type="ORF">GCM10010911_12060</name>
</gene>
<evidence type="ECO:0000313" key="1">
    <source>
        <dbReference type="EMBL" id="GGD55951.1"/>
    </source>
</evidence>
<dbReference type="RefSeq" id="WP_188990044.1">
    <property type="nucleotide sequence ID" value="NZ_BMHP01000001.1"/>
</dbReference>
<organism evidence="1 2">
    <name type="scientific">Paenibacillus nasutitermitis</name>
    <dbReference type="NCBI Taxonomy" id="1652958"/>
    <lineage>
        <taxon>Bacteria</taxon>
        <taxon>Bacillati</taxon>
        <taxon>Bacillota</taxon>
        <taxon>Bacilli</taxon>
        <taxon>Bacillales</taxon>
        <taxon>Paenibacillaceae</taxon>
        <taxon>Paenibacillus</taxon>
    </lineage>
</organism>
<dbReference type="AlphaFoldDB" id="A0A917DP73"/>
<proteinExistence type="predicted"/>
<dbReference type="Proteomes" id="UP000612456">
    <property type="component" value="Unassembled WGS sequence"/>
</dbReference>
<accession>A0A917DP73</accession>
<dbReference type="EMBL" id="BMHP01000001">
    <property type="protein sequence ID" value="GGD55951.1"/>
    <property type="molecule type" value="Genomic_DNA"/>
</dbReference>
<keyword evidence="2" id="KW-1185">Reference proteome</keyword>
<name>A0A917DP73_9BACL</name>
<reference evidence="1" key="1">
    <citation type="journal article" date="2014" name="Int. J. Syst. Evol. Microbiol.">
        <title>Complete genome sequence of Corynebacterium casei LMG S-19264T (=DSM 44701T), isolated from a smear-ripened cheese.</title>
        <authorList>
            <consortium name="US DOE Joint Genome Institute (JGI-PGF)"/>
            <person name="Walter F."/>
            <person name="Albersmeier A."/>
            <person name="Kalinowski J."/>
            <person name="Ruckert C."/>
        </authorList>
    </citation>
    <scope>NUCLEOTIDE SEQUENCE</scope>
    <source>
        <strain evidence="1">CGMCC 1.15178</strain>
    </source>
</reference>
<protein>
    <submittedName>
        <fullName evidence="1">Uncharacterized protein</fullName>
    </submittedName>
</protein>
<sequence>MRKYAFPKPGINHTIQKIMIYETKNNGVFLYLYLSQKDIPSHNDLWFEYMQDAEKFSKAYFHTNEGGWVMIDDPHEGCQDDLIRPIRRCKDNSYKLHEDGVWKDIEF</sequence>
<comment type="caution">
    <text evidence="1">The sequence shown here is derived from an EMBL/GenBank/DDBJ whole genome shotgun (WGS) entry which is preliminary data.</text>
</comment>
<reference evidence="1" key="2">
    <citation type="submission" date="2020-09" db="EMBL/GenBank/DDBJ databases">
        <authorList>
            <person name="Sun Q."/>
            <person name="Zhou Y."/>
        </authorList>
    </citation>
    <scope>NUCLEOTIDE SEQUENCE</scope>
    <source>
        <strain evidence="1">CGMCC 1.15178</strain>
    </source>
</reference>